<feature type="domain" description="HTH lacI-type" evidence="5">
    <location>
        <begin position="14"/>
        <end position="69"/>
    </location>
</feature>
<dbReference type="AlphaFoldDB" id="A0A5S4VFB8"/>
<reference evidence="6 7" key="1">
    <citation type="submission" date="2019-08" db="EMBL/GenBank/DDBJ databases">
        <authorList>
            <person name="Hu J."/>
        </authorList>
    </citation>
    <scope>NUCLEOTIDE SEQUENCE [LARGE SCALE GENOMIC DNA]</scope>
    <source>
        <strain evidence="6 7">NEAU-184</strain>
    </source>
</reference>
<protein>
    <submittedName>
        <fullName evidence="6">LacI family transcriptional regulator</fullName>
    </submittedName>
</protein>
<dbReference type="Gene3D" id="1.10.260.40">
    <property type="entry name" value="lambda repressor-like DNA-binding domains"/>
    <property type="match status" value="1"/>
</dbReference>
<accession>A0A5S4VFB8</accession>
<evidence type="ECO:0000256" key="2">
    <source>
        <dbReference type="ARBA" id="ARBA00023125"/>
    </source>
</evidence>
<evidence type="ECO:0000313" key="6">
    <source>
        <dbReference type="EMBL" id="TYL52735.1"/>
    </source>
</evidence>
<dbReference type="PROSITE" id="PS50932">
    <property type="entry name" value="HTH_LACI_2"/>
    <property type="match status" value="1"/>
</dbReference>
<feature type="region of interest" description="Disordered" evidence="4">
    <location>
        <begin position="1"/>
        <end position="39"/>
    </location>
</feature>
<dbReference type="Proteomes" id="UP000325243">
    <property type="component" value="Unassembled WGS sequence"/>
</dbReference>
<dbReference type="PANTHER" id="PTHR30146">
    <property type="entry name" value="LACI-RELATED TRANSCRIPTIONAL REPRESSOR"/>
    <property type="match status" value="1"/>
</dbReference>
<keyword evidence="1" id="KW-0805">Transcription regulation</keyword>
<dbReference type="Pfam" id="PF00356">
    <property type="entry name" value="LacI"/>
    <property type="match status" value="1"/>
</dbReference>
<dbReference type="PRINTS" id="PR00036">
    <property type="entry name" value="HTHLACI"/>
</dbReference>
<evidence type="ECO:0000256" key="4">
    <source>
        <dbReference type="SAM" id="MobiDB-lite"/>
    </source>
</evidence>
<dbReference type="SUPFAM" id="SSF47413">
    <property type="entry name" value="lambda repressor-like DNA-binding domains"/>
    <property type="match status" value="1"/>
</dbReference>
<proteinExistence type="predicted"/>
<dbReference type="GO" id="GO:0003700">
    <property type="term" value="F:DNA-binding transcription factor activity"/>
    <property type="evidence" value="ECO:0007669"/>
    <property type="project" value="TreeGrafter"/>
</dbReference>
<dbReference type="InterPro" id="IPR010982">
    <property type="entry name" value="Lambda_DNA-bd_dom_sf"/>
</dbReference>
<dbReference type="Pfam" id="PF13377">
    <property type="entry name" value="Peripla_BP_3"/>
    <property type="match status" value="1"/>
</dbReference>
<organism evidence="6 7">
    <name type="scientific">Agromyces mariniharenae</name>
    <dbReference type="NCBI Taxonomy" id="2604423"/>
    <lineage>
        <taxon>Bacteria</taxon>
        <taxon>Bacillati</taxon>
        <taxon>Actinomycetota</taxon>
        <taxon>Actinomycetes</taxon>
        <taxon>Micrococcales</taxon>
        <taxon>Microbacteriaceae</taxon>
        <taxon>Agromyces</taxon>
    </lineage>
</organism>
<feature type="compositionally biased region" description="Polar residues" evidence="4">
    <location>
        <begin position="28"/>
        <end position="39"/>
    </location>
</feature>
<dbReference type="CDD" id="cd06267">
    <property type="entry name" value="PBP1_LacI_sugar_binding-like"/>
    <property type="match status" value="1"/>
</dbReference>
<dbReference type="SMART" id="SM00354">
    <property type="entry name" value="HTH_LACI"/>
    <property type="match status" value="1"/>
</dbReference>
<keyword evidence="2" id="KW-0238">DNA-binding</keyword>
<evidence type="ECO:0000256" key="1">
    <source>
        <dbReference type="ARBA" id="ARBA00023015"/>
    </source>
</evidence>
<dbReference type="InterPro" id="IPR028082">
    <property type="entry name" value="Peripla_BP_I"/>
</dbReference>
<dbReference type="CDD" id="cd01392">
    <property type="entry name" value="HTH_LacI"/>
    <property type="match status" value="1"/>
</dbReference>
<dbReference type="RefSeq" id="WP_148732197.1">
    <property type="nucleotide sequence ID" value="NZ_VSSB01000001.1"/>
</dbReference>
<dbReference type="EMBL" id="VSSB01000001">
    <property type="protein sequence ID" value="TYL52735.1"/>
    <property type="molecule type" value="Genomic_DNA"/>
</dbReference>
<evidence type="ECO:0000313" key="7">
    <source>
        <dbReference type="Proteomes" id="UP000325243"/>
    </source>
</evidence>
<dbReference type="PANTHER" id="PTHR30146:SF153">
    <property type="entry name" value="LACTOSE OPERON REPRESSOR"/>
    <property type="match status" value="1"/>
</dbReference>
<gene>
    <name evidence="6" type="ORF">FYC51_03030</name>
</gene>
<dbReference type="SUPFAM" id="SSF53822">
    <property type="entry name" value="Periplasmic binding protein-like I"/>
    <property type="match status" value="1"/>
</dbReference>
<keyword evidence="3" id="KW-0804">Transcription</keyword>
<keyword evidence="7" id="KW-1185">Reference proteome</keyword>
<dbReference type="InterPro" id="IPR000843">
    <property type="entry name" value="HTH_LacI"/>
</dbReference>
<dbReference type="GO" id="GO:0000976">
    <property type="term" value="F:transcription cis-regulatory region binding"/>
    <property type="evidence" value="ECO:0007669"/>
    <property type="project" value="TreeGrafter"/>
</dbReference>
<evidence type="ECO:0000259" key="5">
    <source>
        <dbReference type="PROSITE" id="PS50932"/>
    </source>
</evidence>
<dbReference type="InterPro" id="IPR046335">
    <property type="entry name" value="LacI/GalR-like_sensor"/>
</dbReference>
<name>A0A5S4VFB8_9MICO</name>
<sequence>MTEGGTGTGRSAPATLHDVAREAGVSRATASRSLNGSTRKVNEEYRKRVLEAAARLDYSPNLSAQAVARGTTTTVALLVADIADPYFSSIAAGVVAEADRERLIVTMAATERDPERELELVRTLRGQRPRVMILAGSRPTTDPTEGALGEELRAYERSGGLVVLISRNELDLRTVLVDNLAGAEALARALVGIGYRRFAVITGGEGLRTAADRVEGFRAGLAATGGTLEDDDVIRDAFTRDGGYDGMRRLLERGLGDVECVFAANDVMAVGALSAIRDAGLVPGADVAVAGFDDIPTVRDVTPALTTVRVPLEEIGRRALRLALGDAAARAEGAVRTEVVIRESTPPRK</sequence>
<evidence type="ECO:0000256" key="3">
    <source>
        <dbReference type="ARBA" id="ARBA00023163"/>
    </source>
</evidence>
<dbReference type="Gene3D" id="3.40.50.2300">
    <property type="match status" value="2"/>
</dbReference>
<comment type="caution">
    <text evidence="6">The sequence shown here is derived from an EMBL/GenBank/DDBJ whole genome shotgun (WGS) entry which is preliminary data.</text>
</comment>